<evidence type="ECO:0000256" key="1">
    <source>
        <dbReference type="SAM" id="MobiDB-lite"/>
    </source>
</evidence>
<gene>
    <name evidence="2" type="ORF">OU682_21980</name>
</gene>
<accession>A0ABT4JAX0</accession>
<proteinExistence type="predicted"/>
<dbReference type="RefSeq" id="WP_268944340.1">
    <property type="nucleotide sequence ID" value="NZ_JAPTYD010000080.1"/>
</dbReference>
<dbReference type="Proteomes" id="UP001149822">
    <property type="component" value="Unassembled WGS sequence"/>
</dbReference>
<feature type="region of interest" description="Disordered" evidence="1">
    <location>
        <begin position="136"/>
        <end position="157"/>
    </location>
</feature>
<comment type="caution">
    <text evidence="2">The sequence shown here is derived from an EMBL/GenBank/DDBJ whole genome shotgun (WGS) entry which is preliminary data.</text>
</comment>
<evidence type="ECO:0000313" key="2">
    <source>
        <dbReference type="EMBL" id="MCZ0964246.1"/>
    </source>
</evidence>
<reference evidence="2" key="1">
    <citation type="submission" date="2022-12" db="EMBL/GenBank/DDBJ databases">
        <title>Paracoccus sp. EF6 isolated from a lake water.</title>
        <authorList>
            <person name="Liu H."/>
        </authorList>
    </citation>
    <scope>NUCLEOTIDE SEQUENCE</scope>
    <source>
        <strain evidence="2">EF6</strain>
    </source>
</reference>
<protein>
    <submittedName>
        <fullName evidence="2">Uncharacterized protein</fullName>
    </submittedName>
</protein>
<keyword evidence="3" id="KW-1185">Reference proteome</keyword>
<organism evidence="2 3">
    <name type="scientific">Paracoccus benzoatiresistens</name>
    <dbReference type="NCBI Taxonomy" id="2997341"/>
    <lineage>
        <taxon>Bacteria</taxon>
        <taxon>Pseudomonadati</taxon>
        <taxon>Pseudomonadota</taxon>
        <taxon>Alphaproteobacteria</taxon>
        <taxon>Rhodobacterales</taxon>
        <taxon>Paracoccaceae</taxon>
        <taxon>Paracoccus</taxon>
    </lineage>
</organism>
<evidence type="ECO:0000313" key="3">
    <source>
        <dbReference type="Proteomes" id="UP001149822"/>
    </source>
</evidence>
<sequence length="157" mass="17968">MTETRPDPKHFHSANSNDYETMLDGLAEAIWNELDPTGEQAARDPSTARPYIIFLWVDDLDDRDGFQVRAAVGDFEDDEDDELLDRIEPDFYITSYDDESLGQIRQDLDEIMAEHFIATTLMAMKTMMKMMTNGKTMSGVRATRSQSCRSWGRAGKR</sequence>
<name>A0ABT4JAX0_9RHOB</name>
<dbReference type="EMBL" id="JAPTYD010000080">
    <property type="protein sequence ID" value="MCZ0964246.1"/>
    <property type="molecule type" value="Genomic_DNA"/>
</dbReference>